<proteinExistence type="predicted"/>
<evidence type="ECO:0000313" key="2">
    <source>
        <dbReference type="EMBL" id="MDZ5035462.1"/>
    </source>
</evidence>
<evidence type="ECO:0000313" key="3">
    <source>
        <dbReference type="Proteomes" id="UP001289066"/>
    </source>
</evidence>
<evidence type="ECO:0000259" key="1">
    <source>
        <dbReference type="Pfam" id="PF20256"/>
    </source>
</evidence>
<dbReference type="Pfam" id="PF20256">
    <property type="entry name" value="MoCoBD_2"/>
    <property type="match status" value="1"/>
</dbReference>
<feature type="non-terminal residue" evidence="2">
    <location>
        <position position="1"/>
    </location>
</feature>
<dbReference type="InterPro" id="IPR046867">
    <property type="entry name" value="AldOxase/xan_DH_MoCoBD2"/>
</dbReference>
<dbReference type="GO" id="GO:0016491">
    <property type="term" value="F:oxidoreductase activity"/>
    <property type="evidence" value="ECO:0007669"/>
    <property type="project" value="InterPro"/>
</dbReference>
<name>A0AAW9J6X2_CLOPF</name>
<sequence>GRCRIVIKDNKAVIRTSAACIGQGLGTIATQILCETTGINPENVSVDNPDTFTTPNSGTTTASRQTVFTGEATRVASLKLKEALKSKSLEDLEGQEFYGEYVSDTDPMGSTKPTPVSHVAYGYA</sequence>
<dbReference type="SUPFAM" id="SSF56003">
    <property type="entry name" value="Molybdenum cofactor-binding domain"/>
    <property type="match status" value="1"/>
</dbReference>
<dbReference type="PANTHER" id="PTHR11908">
    <property type="entry name" value="XANTHINE DEHYDROGENASE"/>
    <property type="match status" value="1"/>
</dbReference>
<gene>
    <name evidence="2" type="ORF">GNF81_22550</name>
</gene>
<feature type="domain" description="Aldehyde oxidase/xanthine dehydrogenase second molybdopterin binding" evidence="1">
    <location>
        <begin position="8"/>
        <end position="89"/>
    </location>
</feature>
<dbReference type="EMBL" id="WNVG01001672">
    <property type="protein sequence ID" value="MDZ5035462.1"/>
    <property type="molecule type" value="Genomic_DNA"/>
</dbReference>
<reference evidence="2" key="1">
    <citation type="submission" date="2019-11" db="EMBL/GenBank/DDBJ databases">
        <title>Characterization of Clostridium perfringens isolates from swine manure treated agricultural soils.</title>
        <authorList>
            <person name="Wushke S.T."/>
        </authorList>
    </citation>
    <scope>NUCLEOTIDE SEQUENCE</scope>
    <source>
        <strain evidence="2">X15</strain>
    </source>
</reference>
<dbReference type="AlphaFoldDB" id="A0AAW9J6X2"/>
<dbReference type="RefSeq" id="WP_322413736.1">
    <property type="nucleotide sequence ID" value="NZ_WNVG01001672.1"/>
</dbReference>
<organism evidence="2 3">
    <name type="scientific">Clostridium perfringens</name>
    <dbReference type="NCBI Taxonomy" id="1502"/>
    <lineage>
        <taxon>Bacteria</taxon>
        <taxon>Bacillati</taxon>
        <taxon>Bacillota</taxon>
        <taxon>Clostridia</taxon>
        <taxon>Eubacteriales</taxon>
        <taxon>Clostridiaceae</taxon>
        <taxon>Clostridium</taxon>
    </lineage>
</organism>
<accession>A0AAW9J6X2</accession>
<comment type="caution">
    <text evidence="2">The sequence shown here is derived from an EMBL/GenBank/DDBJ whole genome shotgun (WGS) entry which is preliminary data.</text>
</comment>
<dbReference type="InterPro" id="IPR037165">
    <property type="entry name" value="AldOxase/xan_DH_Mopterin-bd_sf"/>
</dbReference>
<protein>
    <submittedName>
        <fullName evidence="2">Molybdopterin-dependent oxidoreductase</fullName>
    </submittedName>
</protein>
<feature type="non-terminal residue" evidence="2">
    <location>
        <position position="124"/>
    </location>
</feature>
<dbReference type="GO" id="GO:0005506">
    <property type="term" value="F:iron ion binding"/>
    <property type="evidence" value="ECO:0007669"/>
    <property type="project" value="InterPro"/>
</dbReference>
<dbReference type="Proteomes" id="UP001289066">
    <property type="component" value="Unassembled WGS sequence"/>
</dbReference>
<dbReference type="Gene3D" id="3.30.365.10">
    <property type="entry name" value="Aldehyde oxidase/xanthine dehydrogenase, molybdopterin binding domain"/>
    <property type="match status" value="1"/>
</dbReference>
<dbReference type="InterPro" id="IPR016208">
    <property type="entry name" value="Ald_Oxase/xanthine_DH-like"/>
</dbReference>
<dbReference type="PANTHER" id="PTHR11908:SF157">
    <property type="entry name" value="XANTHINE DEHYDROGENASE SUBUNIT D-RELATED"/>
    <property type="match status" value="1"/>
</dbReference>